<dbReference type="InterPro" id="IPR003508">
    <property type="entry name" value="CIDE-N_dom"/>
</dbReference>
<dbReference type="PANTHER" id="PTHR13067">
    <property type="entry name" value="CASPASE-ACTIVATED DNASE"/>
    <property type="match status" value="1"/>
</dbReference>
<dbReference type="Pfam" id="PF09230">
    <property type="entry name" value="DFF40"/>
    <property type="match status" value="1"/>
</dbReference>
<feature type="domain" description="CIDE-N" evidence="3">
    <location>
        <begin position="19"/>
        <end position="96"/>
    </location>
</feature>
<accession>A0AA39FW90</accession>
<dbReference type="SUPFAM" id="SSF54060">
    <property type="entry name" value="His-Me finger endonucleases"/>
    <property type="match status" value="2"/>
</dbReference>
<dbReference type="InterPro" id="IPR044925">
    <property type="entry name" value="His-Me_finger_sf"/>
</dbReference>
<proteinExistence type="predicted"/>
<dbReference type="SMART" id="SM00266">
    <property type="entry name" value="CAD"/>
    <property type="match status" value="1"/>
</dbReference>
<dbReference type="GO" id="GO:0005737">
    <property type="term" value="C:cytoplasm"/>
    <property type="evidence" value="ECO:0007669"/>
    <property type="project" value="InterPro"/>
</dbReference>
<dbReference type="GO" id="GO:0006309">
    <property type="term" value="P:apoptotic DNA fragmentation"/>
    <property type="evidence" value="ECO:0007669"/>
    <property type="project" value="InterPro"/>
</dbReference>
<evidence type="ECO:0000256" key="2">
    <source>
        <dbReference type="PROSITE-ProRule" id="PRU00447"/>
    </source>
</evidence>
<dbReference type="Gene3D" id="3.10.20.10">
    <property type="match status" value="1"/>
</dbReference>
<reference evidence="4" key="2">
    <citation type="submission" date="2023-03" db="EMBL/GenBank/DDBJ databases">
        <authorList>
            <person name="Inwood S.N."/>
            <person name="Skelly J.G."/>
            <person name="Guhlin J."/>
            <person name="Harrop T.W.R."/>
            <person name="Goldson S.G."/>
            <person name="Dearden P.K."/>
        </authorList>
    </citation>
    <scope>NUCLEOTIDE SEQUENCE</scope>
    <source>
        <strain evidence="4">Irish</strain>
        <tissue evidence="4">Whole body</tissue>
    </source>
</reference>
<keyword evidence="5" id="KW-1185">Reference proteome</keyword>
<evidence type="ECO:0000313" key="5">
    <source>
        <dbReference type="Proteomes" id="UP001168990"/>
    </source>
</evidence>
<evidence type="ECO:0000259" key="3">
    <source>
        <dbReference type="PROSITE" id="PS51135"/>
    </source>
</evidence>
<dbReference type="Pfam" id="PF02017">
    <property type="entry name" value="CIDE-N"/>
    <property type="match status" value="1"/>
</dbReference>
<organism evidence="4 5">
    <name type="scientific">Microctonus aethiopoides</name>
    <dbReference type="NCBI Taxonomy" id="144406"/>
    <lineage>
        <taxon>Eukaryota</taxon>
        <taxon>Metazoa</taxon>
        <taxon>Ecdysozoa</taxon>
        <taxon>Arthropoda</taxon>
        <taxon>Hexapoda</taxon>
        <taxon>Insecta</taxon>
        <taxon>Pterygota</taxon>
        <taxon>Neoptera</taxon>
        <taxon>Endopterygota</taxon>
        <taxon>Hymenoptera</taxon>
        <taxon>Apocrita</taxon>
        <taxon>Ichneumonoidea</taxon>
        <taxon>Braconidae</taxon>
        <taxon>Euphorinae</taxon>
        <taxon>Microctonus</taxon>
    </lineage>
</organism>
<dbReference type="Proteomes" id="UP001168990">
    <property type="component" value="Unassembled WGS sequence"/>
</dbReference>
<reference evidence="4" key="1">
    <citation type="journal article" date="2023" name="bioRxiv">
        <title>Scaffold-level genome assemblies of two parasitoid biocontrol wasps reveal the parthenogenesis mechanism and an associated novel virus.</title>
        <authorList>
            <person name="Inwood S."/>
            <person name="Skelly J."/>
            <person name="Guhlin J."/>
            <person name="Harrop T."/>
            <person name="Goldson S."/>
            <person name="Dearden P."/>
        </authorList>
    </citation>
    <scope>NUCLEOTIDE SEQUENCE</scope>
    <source>
        <strain evidence="4">Irish</strain>
        <tissue evidence="4">Whole body</tissue>
    </source>
</reference>
<gene>
    <name evidence="4" type="ORF">PV328_000857</name>
</gene>
<dbReference type="PROSITE" id="PS51135">
    <property type="entry name" value="CIDE_N"/>
    <property type="match status" value="1"/>
</dbReference>
<dbReference type="PANTHER" id="PTHR13067:SF2">
    <property type="entry name" value="CASPASE-ACTIVATED DNASE"/>
    <property type="match status" value="1"/>
</dbReference>
<dbReference type="GO" id="GO:0016787">
    <property type="term" value="F:hydrolase activity"/>
    <property type="evidence" value="ECO:0007669"/>
    <property type="project" value="InterPro"/>
</dbReference>
<keyword evidence="1 2" id="KW-0053">Apoptosis</keyword>
<dbReference type="SUPFAM" id="SSF54277">
    <property type="entry name" value="CAD &amp; PB1 domains"/>
    <property type="match status" value="1"/>
</dbReference>
<protein>
    <recommendedName>
        <fullName evidence="3">CIDE-N domain-containing protein</fullName>
    </recommendedName>
</protein>
<dbReference type="AlphaFoldDB" id="A0AA39FW90"/>
<dbReference type="EMBL" id="JAQQBS010000001">
    <property type="protein sequence ID" value="KAK0176751.1"/>
    <property type="molecule type" value="Genomic_DNA"/>
</dbReference>
<dbReference type="GO" id="GO:0005634">
    <property type="term" value="C:nucleus"/>
    <property type="evidence" value="ECO:0007669"/>
    <property type="project" value="InterPro"/>
</dbReference>
<comment type="caution">
    <text evidence="4">The sequence shown here is derived from an EMBL/GenBank/DDBJ whole genome shotgun (WGS) entry which is preliminary data.</text>
</comment>
<dbReference type="GO" id="GO:0004520">
    <property type="term" value="F:DNA endonuclease activity"/>
    <property type="evidence" value="ECO:0007669"/>
    <property type="project" value="InterPro"/>
</dbReference>
<evidence type="ECO:0000256" key="1">
    <source>
        <dbReference type="ARBA" id="ARBA00022703"/>
    </source>
</evidence>
<dbReference type="InterPro" id="IPR015311">
    <property type="entry name" value="DFF40_C"/>
</dbReference>
<evidence type="ECO:0000313" key="4">
    <source>
        <dbReference type="EMBL" id="KAK0176751.1"/>
    </source>
</evidence>
<name>A0AA39FW90_9HYME</name>
<dbReference type="InterPro" id="IPR039729">
    <property type="entry name" value="DFF40"/>
</dbReference>
<sequence length="421" mass="49692">MSILAHCFARLTQPQPKHELRGFKVTDVNRTRKIGVACRSLQELKRKACAKLNVTNDLTEINIYLLDGSLVDDEYFHTLDAQTTLILQKPDEKILSDADLLYETLRRVNIDYLTVGDHAAKFLTENLKRKVAVLNVVLNRDDSKTIFSKREDHPEWFTGLETNITTKEAYMHRRCQDRIRGYLYKTIEQIKNSDGWKNNNQARFRMERIINYLKMQLREDHYFGYYFDRSCSSEGENNLEDNVDGVDNNCYDHCPCKLRNIIDVKIEINEENNENNHFDNDEIDAKRLMTRDDLSTTKRLAIDDEESNIYKIFSRMRSEQKSLCDSKGEFKCEGVWNTNFCRYGDKHRINPYRSHEELVLFSTWNLDHKIERSRTLVPELIKVCEEDDVNEKFVFGFYENLFTIKNLQLVHIVCHDKGSHK</sequence>